<dbReference type="EMBL" id="UINC01000972">
    <property type="protein sequence ID" value="SUZ65952.1"/>
    <property type="molecule type" value="Genomic_DNA"/>
</dbReference>
<accession>A0A381PG39</accession>
<evidence type="ECO:0000313" key="1">
    <source>
        <dbReference type="EMBL" id="SUZ65952.1"/>
    </source>
</evidence>
<reference evidence="1" key="1">
    <citation type="submission" date="2018-05" db="EMBL/GenBank/DDBJ databases">
        <authorList>
            <person name="Lanie J.A."/>
            <person name="Ng W.-L."/>
            <person name="Kazmierczak K.M."/>
            <person name="Andrzejewski T.M."/>
            <person name="Davidsen T.M."/>
            <person name="Wayne K.J."/>
            <person name="Tettelin H."/>
            <person name="Glass J.I."/>
            <person name="Rusch D."/>
            <person name="Podicherti R."/>
            <person name="Tsui H.-C.T."/>
            <person name="Winkler M.E."/>
        </authorList>
    </citation>
    <scope>NUCLEOTIDE SEQUENCE</scope>
</reference>
<name>A0A381PG39_9ZZZZ</name>
<protein>
    <submittedName>
        <fullName evidence="1">Uncharacterized protein</fullName>
    </submittedName>
</protein>
<sequence length="35" mass="4101">MIVKLRGKFLRLSYVQMKREIDCDSQAVKTWSNVG</sequence>
<organism evidence="1">
    <name type="scientific">marine metagenome</name>
    <dbReference type="NCBI Taxonomy" id="408172"/>
    <lineage>
        <taxon>unclassified sequences</taxon>
        <taxon>metagenomes</taxon>
        <taxon>ecological metagenomes</taxon>
    </lineage>
</organism>
<proteinExistence type="predicted"/>
<gene>
    <name evidence="1" type="ORF">METZ01_LOCUS18806</name>
</gene>
<dbReference type="AlphaFoldDB" id="A0A381PG39"/>